<feature type="domain" description="DDE Tnp4" evidence="4">
    <location>
        <begin position="205"/>
        <end position="368"/>
    </location>
</feature>
<dbReference type="GO" id="GO:0046872">
    <property type="term" value="F:metal ion binding"/>
    <property type="evidence" value="ECO:0007669"/>
    <property type="project" value="UniProtKB-KW"/>
</dbReference>
<comment type="caution">
    <text evidence="5">The sequence shown here is derived from an EMBL/GenBank/DDBJ whole genome shotgun (WGS) entry which is preliminary data.</text>
</comment>
<sequence>MARSRNRAQRTQEEIDNDARVRWGRLFYEEEKRQQNLARLQLTAPRNDSGDEGGALCPKYDRILRVQGADRVLRMCNFSPAEFERLWDVLEDHVLAHWNVGRGKKSTHPPKDILFMTIGALKHCSNWDVVSSMFEIDPSPFQKMVRKFLSMLEPFLYDAFVVGEERRWKMKKLTLSGHSFKNFPSARYATDVTFQQSNRPTGGYSNAKKYFSGKHHLYGYKVEVSVLPIGAAINCTKFEPGAVADVTIFRDNGAFHRSAMRKLPDEADLSDDGPLSAAYGNDWGVLTDKGYQGLADEYRAIHPKKKARGAPPLTLDELQNNDKIAHDRVIVENFFGRLKTLWGVCSHKWEWDDKSYNMFFRACVVLTNYSVRCCPLRREDGECFLRYEARLIQIGLEIEAEKKRKRQEYRDGRRARLELTARDGTRRRLSLGRSQNASPCSTTYGSP</sequence>
<evidence type="ECO:0000313" key="5">
    <source>
        <dbReference type="EMBL" id="KAE9294992.1"/>
    </source>
</evidence>
<accession>A0A6G0QN24</accession>
<gene>
    <name evidence="5" type="ORF">PF008_g24390</name>
</gene>
<keyword evidence="2" id="KW-0479">Metal-binding</keyword>
<comment type="cofactor">
    <cofactor evidence="1">
        <name>a divalent metal cation</name>
        <dbReference type="ChEBI" id="CHEBI:60240"/>
    </cofactor>
</comment>
<evidence type="ECO:0000313" key="6">
    <source>
        <dbReference type="Proteomes" id="UP000486351"/>
    </source>
</evidence>
<evidence type="ECO:0000256" key="3">
    <source>
        <dbReference type="SAM" id="MobiDB-lite"/>
    </source>
</evidence>
<dbReference type="InterPro" id="IPR027806">
    <property type="entry name" value="HARBI1_dom"/>
</dbReference>
<protein>
    <recommendedName>
        <fullName evidence="4">DDE Tnp4 domain-containing protein</fullName>
    </recommendedName>
</protein>
<evidence type="ECO:0000256" key="2">
    <source>
        <dbReference type="ARBA" id="ARBA00022723"/>
    </source>
</evidence>
<feature type="region of interest" description="Disordered" evidence="3">
    <location>
        <begin position="421"/>
        <end position="447"/>
    </location>
</feature>
<proteinExistence type="predicted"/>
<evidence type="ECO:0000256" key="1">
    <source>
        <dbReference type="ARBA" id="ARBA00001968"/>
    </source>
</evidence>
<name>A0A6G0QN24_9STRA</name>
<organism evidence="5 6">
    <name type="scientific">Phytophthora fragariae</name>
    <dbReference type="NCBI Taxonomy" id="53985"/>
    <lineage>
        <taxon>Eukaryota</taxon>
        <taxon>Sar</taxon>
        <taxon>Stramenopiles</taxon>
        <taxon>Oomycota</taxon>
        <taxon>Peronosporomycetes</taxon>
        <taxon>Peronosporales</taxon>
        <taxon>Peronosporaceae</taxon>
        <taxon>Phytophthora</taxon>
    </lineage>
</organism>
<reference evidence="5 6" key="1">
    <citation type="submission" date="2018-09" db="EMBL/GenBank/DDBJ databases">
        <title>Genomic investigation of the strawberry pathogen Phytophthora fragariae indicates pathogenicity is determined by transcriptional variation in three key races.</title>
        <authorList>
            <person name="Adams T.M."/>
            <person name="Armitage A.D."/>
            <person name="Sobczyk M.K."/>
            <person name="Bates H.J."/>
            <person name="Dunwell J.M."/>
            <person name="Nellist C.F."/>
            <person name="Harrison R.J."/>
        </authorList>
    </citation>
    <scope>NUCLEOTIDE SEQUENCE [LARGE SCALE GENOMIC DNA]</scope>
    <source>
        <strain evidence="5 6">NOV-77</strain>
    </source>
</reference>
<dbReference type="Proteomes" id="UP000486351">
    <property type="component" value="Unassembled WGS sequence"/>
</dbReference>
<evidence type="ECO:0000259" key="4">
    <source>
        <dbReference type="Pfam" id="PF13359"/>
    </source>
</evidence>
<dbReference type="AlphaFoldDB" id="A0A6G0QN24"/>
<dbReference type="Pfam" id="PF13359">
    <property type="entry name" value="DDE_Tnp_4"/>
    <property type="match status" value="1"/>
</dbReference>
<feature type="compositionally biased region" description="Polar residues" evidence="3">
    <location>
        <begin position="432"/>
        <end position="447"/>
    </location>
</feature>
<dbReference type="EMBL" id="QXFY01002599">
    <property type="protein sequence ID" value="KAE9294992.1"/>
    <property type="molecule type" value="Genomic_DNA"/>
</dbReference>